<proteinExistence type="predicted"/>
<keyword evidence="4" id="KW-1185">Reference proteome</keyword>
<dbReference type="GO" id="GO:0016788">
    <property type="term" value="F:hydrolase activity, acting on ester bonds"/>
    <property type="evidence" value="ECO:0007669"/>
    <property type="project" value="UniProtKB-ARBA"/>
</dbReference>
<dbReference type="InterPro" id="IPR036514">
    <property type="entry name" value="SGNH_hydro_sf"/>
</dbReference>
<dbReference type="AlphaFoldDB" id="A0A2P8ECL4"/>
<name>A0A2P8ECL4_9BACT</name>
<organism evidence="3 4">
    <name type="scientific">Cecembia rubra</name>
    <dbReference type="NCBI Taxonomy" id="1485585"/>
    <lineage>
        <taxon>Bacteria</taxon>
        <taxon>Pseudomonadati</taxon>
        <taxon>Bacteroidota</taxon>
        <taxon>Cytophagia</taxon>
        <taxon>Cytophagales</taxon>
        <taxon>Cyclobacteriaceae</taxon>
        <taxon>Cecembia</taxon>
    </lineage>
</organism>
<dbReference type="SUPFAM" id="SSF52266">
    <property type="entry name" value="SGNH hydrolase"/>
    <property type="match status" value="1"/>
</dbReference>
<feature type="transmembrane region" description="Helical" evidence="1">
    <location>
        <begin position="6"/>
        <end position="25"/>
    </location>
</feature>
<sequence length="239" mass="27199">MIVNRILYFFELILLIPIFPILYLFGKKLRQKIGRLPAHSEFLSLQGKQNQANLLIIGESTAAGVGASKQESTYAHQLYQLLGKELSVYNLGKNGQQANKLKRLLAHGKQEIPFPIEKAILLIGANDCFKFTPPSKFRRELKGFIQLLSQTYRTKKIIIPSVPPVHLFPALPAIIRFFLFWHRKMLTMEIQDLAKENDILVYLPLKDNFPKEFFAADGIHPSDLGYQKLAEEALGSIHS</sequence>
<feature type="domain" description="SGNH hydrolase-type esterase" evidence="2">
    <location>
        <begin position="57"/>
        <end position="227"/>
    </location>
</feature>
<keyword evidence="1" id="KW-0472">Membrane</keyword>
<keyword evidence="1" id="KW-1133">Transmembrane helix</keyword>
<gene>
    <name evidence="3" type="ORF">CLV48_101146</name>
</gene>
<dbReference type="CDD" id="cd01836">
    <property type="entry name" value="FeeA_FeeB_like"/>
    <property type="match status" value="1"/>
</dbReference>
<keyword evidence="1" id="KW-0812">Transmembrane</keyword>
<dbReference type="InterPro" id="IPR013830">
    <property type="entry name" value="SGNH_hydro"/>
</dbReference>
<protein>
    <submittedName>
        <fullName evidence="3">Lysophospholipase L1-like esterase</fullName>
    </submittedName>
</protein>
<accession>A0A2P8ECL4</accession>
<evidence type="ECO:0000256" key="1">
    <source>
        <dbReference type="SAM" id="Phobius"/>
    </source>
</evidence>
<reference evidence="3 4" key="1">
    <citation type="submission" date="2018-03" db="EMBL/GenBank/DDBJ databases">
        <title>Genomic Encyclopedia of Archaeal and Bacterial Type Strains, Phase II (KMG-II): from individual species to whole genera.</title>
        <authorList>
            <person name="Goeker M."/>
        </authorList>
    </citation>
    <scope>NUCLEOTIDE SEQUENCE [LARGE SCALE GENOMIC DNA]</scope>
    <source>
        <strain evidence="3 4">DSM 28057</strain>
    </source>
</reference>
<dbReference type="Proteomes" id="UP000240708">
    <property type="component" value="Unassembled WGS sequence"/>
</dbReference>
<dbReference type="Gene3D" id="3.40.50.1110">
    <property type="entry name" value="SGNH hydrolase"/>
    <property type="match status" value="1"/>
</dbReference>
<evidence type="ECO:0000259" key="2">
    <source>
        <dbReference type="Pfam" id="PF13472"/>
    </source>
</evidence>
<dbReference type="OrthoDB" id="2810666at2"/>
<evidence type="ECO:0000313" key="4">
    <source>
        <dbReference type="Proteomes" id="UP000240708"/>
    </source>
</evidence>
<comment type="caution">
    <text evidence="3">The sequence shown here is derived from an EMBL/GenBank/DDBJ whole genome shotgun (WGS) entry which is preliminary data.</text>
</comment>
<dbReference type="EMBL" id="PYGF01000001">
    <property type="protein sequence ID" value="PSL07216.1"/>
    <property type="molecule type" value="Genomic_DNA"/>
</dbReference>
<dbReference type="RefSeq" id="WP_106565331.1">
    <property type="nucleotide sequence ID" value="NZ_PYGF01000001.1"/>
</dbReference>
<dbReference type="Pfam" id="PF13472">
    <property type="entry name" value="Lipase_GDSL_2"/>
    <property type="match status" value="1"/>
</dbReference>
<evidence type="ECO:0000313" key="3">
    <source>
        <dbReference type="EMBL" id="PSL07216.1"/>
    </source>
</evidence>